<evidence type="ECO:0000313" key="4">
    <source>
        <dbReference type="Proteomes" id="UP001194729"/>
    </source>
</evidence>
<keyword evidence="1" id="KW-1133">Transmembrane helix</keyword>
<dbReference type="Proteomes" id="UP001194729">
    <property type="component" value="Unassembled WGS sequence"/>
</dbReference>
<keyword evidence="1" id="KW-0812">Transmembrane</keyword>
<evidence type="ECO:0000256" key="1">
    <source>
        <dbReference type="SAM" id="Phobius"/>
    </source>
</evidence>
<protein>
    <submittedName>
        <fullName evidence="3">Uncharacterized protein</fullName>
    </submittedName>
</protein>
<gene>
    <name evidence="2" type="ORF">FNJ87_03155</name>
    <name evidence="3" type="ORF">FNJ87_06555</name>
</gene>
<name>A0ABS0A3R9_9FLAO</name>
<evidence type="ECO:0000313" key="3">
    <source>
        <dbReference type="EMBL" id="MBF4984006.1"/>
    </source>
</evidence>
<evidence type="ECO:0000313" key="2">
    <source>
        <dbReference type="EMBL" id="MBF4983370.1"/>
    </source>
</evidence>
<proteinExistence type="predicted"/>
<sequence length="125" mass="14564">MKTMYRVNLVLIILNLFLFIIPFFGLLFMIPLGMVQVVCSLWLLSQYKRTSSSIQWMNKSHLLLTALTLGTMFLVGKDYVYLSSNMEEMVFILGMIISGLLGIYFMYITYKCYIENEEQLSLITK</sequence>
<feature type="transmembrane region" description="Helical" evidence="1">
    <location>
        <begin position="12"/>
        <end position="44"/>
    </location>
</feature>
<reference evidence="3 4" key="1">
    <citation type="submission" date="2020-11" db="EMBL/GenBank/DDBJ databases">
        <title>P. mediterranea TC4 genome.</title>
        <authorList>
            <person name="Molmeret M."/>
        </authorList>
    </citation>
    <scope>NUCLEOTIDE SEQUENCE [LARGE SCALE GENOMIC DNA]</scope>
    <source>
        <strain evidence="3 4">TC4</strain>
    </source>
</reference>
<keyword evidence="1" id="KW-0472">Membrane</keyword>
<feature type="transmembrane region" description="Helical" evidence="1">
    <location>
        <begin position="90"/>
        <end position="110"/>
    </location>
</feature>
<dbReference type="EMBL" id="JADKYU010000177">
    <property type="protein sequence ID" value="MBF4983370.1"/>
    <property type="molecule type" value="Genomic_DNA"/>
</dbReference>
<dbReference type="EMBL" id="JADKYU010000335">
    <property type="protein sequence ID" value="MBF4984006.1"/>
    <property type="molecule type" value="Genomic_DNA"/>
</dbReference>
<organism evidence="3 4">
    <name type="scientific">Nonlabens mediterrranea</name>
    <dbReference type="NCBI Taxonomy" id="1419947"/>
    <lineage>
        <taxon>Bacteria</taxon>
        <taxon>Pseudomonadati</taxon>
        <taxon>Bacteroidota</taxon>
        <taxon>Flavobacteriia</taxon>
        <taxon>Flavobacteriales</taxon>
        <taxon>Flavobacteriaceae</taxon>
        <taxon>Nonlabens</taxon>
    </lineage>
</organism>
<accession>A0ABS0A3R9</accession>
<comment type="caution">
    <text evidence="3">The sequence shown here is derived from an EMBL/GenBank/DDBJ whole genome shotgun (WGS) entry which is preliminary data.</text>
</comment>
<keyword evidence="4" id="KW-1185">Reference proteome</keyword>
<feature type="transmembrane region" description="Helical" evidence="1">
    <location>
        <begin position="56"/>
        <end position="75"/>
    </location>
</feature>